<proteinExistence type="predicted"/>
<protein>
    <submittedName>
        <fullName evidence="3">Lytic murein transglycosylase</fullName>
    </submittedName>
</protein>
<dbReference type="CDD" id="cd13399">
    <property type="entry name" value="Slt35-like"/>
    <property type="match status" value="1"/>
</dbReference>
<keyword evidence="4" id="KW-1185">Reference proteome</keyword>
<evidence type="ECO:0000313" key="3">
    <source>
        <dbReference type="EMBL" id="GAA1111217.1"/>
    </source>
</evidence>
<dbReference type="InterPro" id="IPR043426">
    <property type="entry name" value="MltB-like"/>
</dbReference>
<feature type="region of interest" description="Disordered" evidence="1">
    <location>
        <begin position="283"/>
        <end position="344"/>
    </location>
</feature>
<dbReference type="InterPro" id="IPR023346">
    <property type="entry name" value="Lysozyme-like_dom_sf"/>
</dbReference>
<evidence type="ECO:0000256" key="1">
    <source>
        <dbReference type="SAM" id="MobiDB-lite"/>
    </source>
</evidence>
<accession>A0ABN1U2H8</accession>
<dbReference type="EMBL" id="BAAALG010000013">
    <property type="protein sequence ID" value="GAA1111217.1"/>
    <property type="molecule type" value="Genomic_DNA"/>
</dbReference>
<dbReference type="Proteomes" id="UP001501581">
    <property type="component" value="Unassembled WGS sequence"/>
</dbReference>
<feature type="domain" description="Transglycosylase SLT" evidence="2">
    <location>
        <begin position="179"/>
        <end position="219"/>
    </location>
</feature>
<sequence>MSKTRFSRGQKATALVPLALLSTAWTASLIGVGGSAVAIAADERDALPDGATVPAEAIEDPASYSQPGSIGLGVPEREGNSIVRTSSTSGIPSAALAAYQRAATVINAADKTCQLDWQLVAAIGRVESDHGRYGGNTLGTDGVSRPGIYGIPLDGNKNTQEIRDTDAGQFDNDEVYDRAVGPMQFIPTTWSSVGVDADGDGKRNPQDIDDAALATAVYLCAGTDDLGTDQGRRSAVHRYNHSDKYVDLVLRIRDAYLDGDYTAVPNNTTSAINFTPDYSLTSPNLGNQLATKGPKTTNPSTSTPGTAPTQPGSTPTEPGSTDGPGGLPGTDSKDDDSPIKKATKPVRDALAPVVDGVVKPVDNLITKALAGTLCVPAIVVGKYDQCVSMLVGKENDAGIITSVLRALGLAN</sequence>
<organism evidence="3 4">
    <name type="scientific">Nocardioides dubius</name>
    <dbReference type="NCBI Taxonomy" id="317019"/>
    <lineage>
        <taxon>Bacteria</taxon>
        <taxon>Bacillati</taxon>
        <taxon>Actinomycetota</taxon>
        <taxon>Actinomycetes</taxon>
        <taxon>Propionibacteriales</taxon>
        <taxon>Nocardioidaceae</taxon>
        <taxon>Nocardioides</taxon>
    </lineage>
</organism>
<dbReference type="PANTHER" id="PTHR30163:SF8">
    <property type="entry name" value="LYTIC MUREIN TRANSGLYCOSYLASE"/>
    <property type="match status" value="1"/>
</dbReference>
<dbReference type="SUPFAM" id="SSF53955">
    <property type="entry name" value="Lysozyme-like"/>
    <property type="match status" value="1"/>
</dbReference>
<dbReference type="PANTHER" id="PTHR30163">
    <property type="entry name" value="MEMBRANE-BOUND LYTIC MUREIN TRANSGLYCOSYLASE B"/>
    <property type="match status" value="1"/>
</dbReference>
<name>A0ABN1U2H8_9ACTN</name>
<dbReference type="RefSeq" id="WP_343996203.1">
    <property type="nucleotide sequence ID" value="NZ_BAAALG010000013.1"/>
</dbReference>
<dbReference type="InterPro" id="IPR031304">
    <property type="entry name" value="SLT_2"/>
</dbReference>
<evidence type="ECO:0000313" key="4">
    <source>
        <dbReference type="Proteomes" id="UP001501581"/>
    </source>
</evidence>
<comment type="caution">
    <text evidence="3">The sequence shown here is derived from an EMBL/GenBank/DDBJ whole genome shotgun (WGS) entry which is preliminary data.</text>
</comment>
<dbReference type="Gene3D" id="1.10.530.10">
    <property type="match status" value="1"/>
</dbReference>
<reference evidence="3 4" key="1">
    <citation type="journal article" date="2019" name="Int. J. Syst. Evol. Microbiol.">
        <title>The Global Catalogue of Microorganisms (GCM) 10K type strain sequencing project: providing services to taxonomists for standard genome sequencing and annotation.</title>
        <authorList>
            <consortium name="The Broad Institute Genomics Platform"/>
            <consortium name="The Broad Institute Genome Sequencing Center for Infectious Disease"/>
            <person name="Wu L."/>
            <person name="Ma J."/>
        </authorList>
    </citation>
    <scope>NUCLEOTIDE SEQUENCE [LARGE SCALE GENOMIC DNA]</scope>
    <source>
        <strain evidence="3 4">JCM 13008</strain>
    </source>
</reference>
<dbReference type="Pfam" id="PF13406">
    <property type="entry name" value="SLT_2"/>
    <property type="match status" value="1"/>
</dbReference>
<gene>
    <name evidence="3" type="ORF">GCM10009668_35430</name>
</gene>
<feature type="compositionally biased region" description="Polar residues" evidence="1">
    <location>
        <begin position="283"/>
        <end position="319"/>
    </location>
</feature>
<evidence type="ECO:0000259" key="2">
    <source>
        <dbReference type="Pfam" id="PF13406"/>
    </source>
</evidence>